<keyword evidence="26" id="KW-1185">Reference proteome</keyword>
<dbReference type="EMBL" id="BAAAPM010000009">
    <property type="protein sequence ID" value="GAA1738922.1"/>
    <property type="molecule type" value="Genomic_DNA"/>
</dbReference>
<evidence type="ECO:0000256" key="3">
    <source>
        <dbReference type="ARBA" id="ARBA00022598"/>
    </source>
</evidence>
<keyword evidence="9" id="KW-0227">DNA damage</keyword>
<dbReference type="CDD" id="cd04863">
    <property type="entry name" value="MtLigD_Pol_like"/>
    <property type="match status" value="1"/>
</dbReference>
<dbReference type="PANTHER" id="PTHR42705:SF2">
    <property type="entry name" value="BIFUNCTIONAL NON-HOMOLOGOUS END JOINING PROTEIN LIGD"/>
    <property type="match status" value="1"/>
</dbReference>
<evidence type="ECO:0000313" key="25">
    <source>
        <dbReference type="EMBL" id="GAA1738922.1"/>
    </source>
</evidence>
<comment type="cofactor">
    <cofactor evidence="1">
        <name>Mn(2+)</name>
        <dbReference type="ChEBI" id="CHEBI:29035"/>
    </cofactor>
</comment>
<keyword evidence="8" id="KW-0547">Nucleotide-binding</keyword>
<dbReference type="Gene3D" id="3.30.1490.70">
    <property type="match status" value="1"/>
</dbReference>
<dbReference type="InterPro" id="IPR012340">
    <property type="entry name" value="NA-bd_OB-fold"/>
</dbReference>
<dbReference type="PANTHER" id="PTHR42705">
    <property type="entry name" value="BIFUNCTIONAL NON-HOMOLOGOUS END JOINING PROTEIN LIGD"/>
    <property type="match status" value="1"/>
</dbReference>
<evidence type="ECO:0000259" key="24">
    <source>
        <dbReference type="PROSITE" id="PS50160"/>
    </source>
</evidence>
<evidence type="ECO:0000256" key="23">
    <source>
        <dbReference type="SAM" id="MobiDB-lite"/>
    </source>
</evidence>
<dbReference type="NCBIfam" id="TIGR02779">
    <property type="entry name" value="NHEJ_ligase_lig"/>
    <property type="match status" value="1"/>
</dbReference>
<dbReference type="SUPFAM" id="SSF50249">
    <property type="entry name" value="Nucleic acid-binding proteins"/>
    <property type="match status" value="1"/>
</dbReference>
<evidence type="ECO:0000256" key="16">
    <source>
        <dbReference type="ARBA" id="ARBA00023204"/>
    </source>
</evidence>
<name>A0ABP4VV76_9MICO</name>
<evidence type="ECO:0000256" key="9">
    <source>
        <dbReference type="ARBA" id="ARBA00022763"/>
    </source>
</evidence>
<keyword evidence="6" id="KW-0540">Nuclease</keyword>
<feature type="compositionally biased region" description="Low complexity" evidence="23">
    <location>
        <begin position="491"/>
        <end position="509"/>
    </location>
</feature>
<dbReference type="RefSeq" id="WP_344250382.1">
    <property type="nucleotide sequence ID" value="NZ_BAAAPM010000009.1"/>
</dbReference>
<keyword evidence="10" id="KW-0378">Hydrolase</keyword>
<dbReference type="InterPro" id="IPR014145">
    <property type="entry name" value="LigD_pol_dom"/>
</dbReference>
<keyword evidence="7" id="KW-0479">Metal-binding</keyword>
<keyword evidence="13" id="KW-0239">DNA-directed DNA polymerase</keyword>
<evidence type="ECO:0000256" key="15">
    <source>
        <dbReference type="ARBA" id="ARBA00023172"/>
    </source>
</evidence>
<evidence type="ECO:0000256" key="10">
    <source>
        <dbReference type="ARBA" id="ARBA00022801"/>
    </source>
</evidence>
<evidence type="ECO:0000256" key="20">
    <source>
        <dbReference type="ARBA" id="ARBA00034003"/>
    </source>
</evidence>
<evidence type="ECO:0000256" key="8">
    <source>
        <dbReference type="ARBA" id="ARBA00022741"/>
    </source>
</evidence>
<feature type="compositionally biased region" description="Basic and acidic residues" evidence="23">
    <location>
        <begin position="331"/>
        <end position="342"/>
    </location>
</feature>
<evidence type="ECO:0000256" key="21">
    <source>
        <dbReference type="ARBA" id="ARBA00049981"/>
    </source>
</evidence>
<accession>A0ABP4VV76</accession>
<dbReference type="CDD" id="cd07906">
    <property type="entry name" value="Adenylation_DNA_ligase_LigD_LigC"/>
    <property type="match status" value="1"/>
</dbReference>
<dbReference type="Pfam" id="PF21686">
    <property type="entry name" value="LigD_Prim-Pol"/>
    <property type="match status" value="1"/>
</dbReference>
<evidence type="ECO:0000256" key="12">
    <source>
        <dbReference type="ARBA" id="ARBA00022840"/>
    </source>
</evidence>
<evidence type="ECO:0000256" key="11">
    <source>
        <dbReference type="ARBA" id="ARBA00022839"/>
    </source>
</evidence>
<evidence type="ECO:0000256" key="6">
    <source>
        <dbReference type="ARBA" id="ARBA00022722"/>
    </source>
</evidence>
<keyword evidence="17" id="KW-0464">Manganese</keyword>
<evidence type="ECO:0000256" key="14">
    <source>
        <dbReference type="ARBA" id="ARBA00023125"/>
    </source>
</evidence>
<comment type="catalytic activity">
    <reaction evidence="20">
        <text>ATP + (deoxyribonucleotide)n-3'-hydroxyl + 5'-phospho-(deoxyribonucleotide)m = (deoxyribonucleotide)n+m + AMP + diphosphate.</text>
        <dbReference type="EC" id="6.5.1.1"/>
    </reaction>
</comment>
<feature type="region of interest" description="Disordered" evidence="23">
    <location>
        <begin position="289"/>
        <end position="358"/>
    </location>
</feature>
<evidence type="ECO:0000256" key="17">
    <source>
        <dbReference type="ARBA" id="ARBA00023211"/>
    </source>
</evidence>
<keyword evidence="16" id="KW-0234">DNA repair</keyword>
<dbReference type="InterPro" id="IPR014144">
    <property type="entry name" value="LigD_PE_domain"/>
</dbReference>
<dbReference type="InterPro" id="IPR012309">
    <property type="entry name" value="DNA_ligase_ATP-dep_C"/>
</dbReference>
<evidence type="ECO:0000256" key="13">
    <source>
        <dbReference type="ARBA" id="ARBA00022932"/>
    </source>
</evidence>
<dbReference type="Pfam" id="PF13298">
    <property type="entry name" value="LigD_N"/>
    <property type="match status" value="1"/>
</dbReference>
<evidence type="ECO:0000256" key="1">
    <source>
        <dbReference type="ARBA" id="ARBA00001936"/>
    </source>
</evidence>
<dbReference type="Pfam" id="PF01068">
    <property type="entry name" value="DNA_ligase_A_M"/>
    <property type="match status" value="1"/>
</dbReference>
<keyword evidence="18" id="KW-0511">Multifunctional enzyme</keyword>
<evidence type="ECO:0000256" key="5">
    <source>
        <dbReference type="ARBA" id="ARBA00022695"/>
    </source>
</evidence>
<keyword evidence="3 25" id="KW-0436">Ligase</keyword>
<feature type="domain" description="ATP-dependent DNA ligase family profile" evidence="24">
    <location>
        <begin position="624"/>
        <end position="747"/>
    </location>
</feature>
<dbReference type="NCBIfam" id="NF007210">
    <property type="entry name" value="PRK09632.1"/>
    <property type="match status" value="1"/>
</dbReference>
<evidence type="ECO:0000256" key="7">
    <source>
        <dbReference type="ARBA" id="ARBA00022723"/>
    </source>
</evidence>
<evidence type="ECO:0000313" key="26">
    <source>
        <dbReference type="Proteomes" id="UP001501138"/>
    </source>
</evidence>
<dbReference type="SUPFAM" id="SSF56091">
    <property type="entry name" value="DNA ligase/mRNA capping enzyme, catalytic domain"/>
    <property type="match status" value="1"/>
</dbReference>
<feature type="region of interest" description="Disordered" evidence="23">
    <location>
        <begin position="560"/>
        <end position="579"/>
    </location>
</feature>
<dbReference type="Pfam" id="PF04679">
    <property type="entry name" value="DNA_ligase_A_C"/>
    <property type="match status" value="1"/>
</dbReference>
<organism evidence="25 26">
    <name type="scientific">Isoptericola hypogeus</name>
    <dbReference type="NCBI Taxonomy" id="300179"/>
    <lineage>
        <taxon>Bacteria</taxon>
        <taxon>Bacillati</taxon>
        <taxon>Actinomycetota</taxon>
        <taxon>Actinomycetes</taxon>
        <taxon>Micrococcales</taxon>
        <taxon>Promicromonosporaceae</taxon>
        <taxon>Isoptericola</taxon>
    </lineage>
</organism>
<feature type="region of interest" description="Disordered" evidence="23">
    <location>
        <begin position="488"/>
        <end position="509"/>
    </location>
</feature>
<dbReference type="Gene3D" id="3.90.920.10">
    <property type="entry name" value="DNA primase, PRIM domain"/>
    <property type="match status" value="1"/>
</dbReference>
<keyword evidence="12" id="KW-0067">ATP-binding</keyword>
<dbReference type="Gene3D" id="2.40.50.140">
    <property type="entry name" value="Nucleic acid-binding proteins"/>
    <property type="match status" value="1"/>
</dbReference>
<dbReference type="InterPro" id="IPR052171">
    <property type="entry name" value="NHEJ_LigD"/>
</dbReference>
<keyword evidence="5" id="KW-0548">Nucleotidyltransferase</keyword>
<evidence type="ECO:0000256" key="4">
    <source>
        <dbReference type="ARBA" id="ARBA00022679"/>
    </source>
</evidence>
<dbReference type="InterPro" id="IPR012310">
    <property type="entry name" value="DNA_ligase_ATP-dep_cent"/>
</dbReference>
<dbReference type="PROSITE" id="PS50160">
    <property type="entry name" value="DNA_LIGASE_A3"/>
    <property type="match status" value="1"/>
</dbReference>
<gene>
    <name evidence="25" type="ORF">GCM10009809_37810</name>
</gene>
<feature type="compositionally biased region" description="Gly residues" evidence="23">
    <location>
        <begin position="296"/>
        <end position="307"/>
    </location>
</feature>
<reference evidence="26" key="1">
    <citation type="journal article" date="2019" name="Int. J. Syst. Evol. Microbiol.">
        <title>The Global Catalogue of Microorganisms (GCM) 10K type strain sequencing project: providing services to taxonomists for standard genome sequencing and annotation.</title>
        <authorList>
            <consortium name="The Broad Institute Genomics Platform"/>
            <consortium name="The Broad Institute Genome Sequencing Center for Infectious Disease"/>
            <person name="Wu L."/>
            <person name="Ma J."/>
        </authorList>
    </citation>
    <scope>NUCLEOTIDE SEQUENCE [LARGE SCALE GENOMIC DNA]</scope>
    <source>
        <strain evidence="26">JCM 15589</strain>
    </source>
</reference>
<keyword evidence="11" id="KW-0269">Exonuclease</keyword>
<dbReference type="GO" id="GO:0016874">
    <property type="term" value="F:ligase activity"/>
    <property type="evidence" value="ECO:0007669"/>
    <property type="project" value="UniProtKB-KW"/>
</dbReference>
<dbReference type="NCBIfam" id="TIGR02777">
    <property type="entry name" value="LigD_PE_dom"/>
    <property type="match status" value="1"/>
</dbReference>
<evidence type="ECO:0000256" key="18">
    <source>
        <dbReference type="ARBA" id="ARBA00023268"/>
    </source>
</evidence>
<comment type="caution">
    <text evidence="25">The sequence shown here is derived from an EMBL/GenBank/DDBJ whole genome shotgun (WGS) entry which is preliminary data.</text>
</comment>
<dbReference type="InterPro" id="IPR014146">
    <property type="entry name" value="LigD_ligase_dom"/>
</dbReference>
<dbReference type="Proteomes" id="UP001501138">
    <property type="component" value="Unassembled WGS sequence"/>
</dbReference>
<evidence type="ECO:0000256" key="2">
    <source>
        <dbReference type="ARBA" id="ARBA00012727"/>
    </source>
</evidence>
<comment type="similarity">
    <text evidence="22">In the N-terminal section; belongs to the LigD polymerase family.</text>
</comment>
<evidence type="ECO:0000256" key="22">
    <source>
        <dbReference type="ARBA" id="ARBA00049990"/>
    </source>
</evidence>
<comment type="similarity">
    <text evidence="21">In the C-terminal section; belongs to the ATP-dependent DNA ligase family.</text>
</comment>
<dbReference type="Gene3D" id="3.30.470.30">
    <property type="entry name" value="DNA ligase/mRNA capping enzyme"/>
    <property type="match status" value="1"/>
</dbReference>
<dbReference type="EC" id="6.5.1.1" evidence="2"/>
<sequence>MLTGDDEDTQVVRVGNHDVRLTHLSKVLYPETGTTKRDVVEYYAAVADAMLPHVRDRPATRKRWPDGVGADPFFHKDLGRGTPDWVVRRSLEHRTGTSTYPLVQDAATLVWLAQMAALEIHVPQWRFARPAGKDGSPRDPDRLVLDLDPGEGAGLPECVEVARLARAILRDTGLEPVPVTSGSKGIHLYARLDGRASAEQVTEVAHELARALEADHGDLVVSDMKKTLRRGKVLVDWSQNNGSKTTVAPYSLRGRSWPWVAVPRTWRELGSPHLRQLDLKEVLSRIGRRPDPLAGAGAGRVKAGGGDRGAEAGDDADGDRVRRRRDALSTYREKRDRARTDEPVPDSAPEPRPDGSSFVIQEHHASRLHWDFRLERDGVLVSWALPKGEPDDPARNHLAVQTEDHPLEYGGFAGTIAKGEYGAGTVTIWDAGSYDLEKWHDDEVVVVLHGSEHGDRRLALIRTKEGEGAGEHGAPGSQWLIHRTKSQDGVGARSAAAPTGGGASSAEVASGRRTYEAMLTTLGQRDDVVGGGDPGSWAFEMKWDGIRTLARVEEQEGRSAVALRSRNQKDQGPGYPEIVDGLGRAVRGEAVLDGEIVALDEQGRPSFARLQQRMNLADPRGIGAAAKRVPVQVFLFDVLEQDGEPLLDLPYTDRRERLEALVTENDAVKVPPAFDGDFDAAWESSERLGLEGVLAKRRDSPYAAGRRTRSWIKIKHARTQEVVVVGWRPGNGRRAGTVGSLLLGVGDDDGRLRYAGRVGTGFSDRDLDDLRDRLGRDARKTSPLDDVPRADARDARWVTPRLVGEVEFAEWTDDGRLRQPRWRGWREDKAPSQVRRE</sequence>
<keyword evidence="14" id="KW-0238">DNA-binding</keyword>
<evidence type="ECO:0000256" key="19">
    <source>
        <dbReference type="ARBA" id="ARBA00029943"/>
    </source>
</evidence>
<proteinExistence type="inferred from homology"/>
<dbReference type="InterPro" id="IPR033649">
    <property type="entry name" value="MtLigD_Pol-like"/>
</dbReference>
<dbReference type="CDD" id="cd07971">
    <property type="entry name" value="OBF_DNA_ligase_LigD"/>
    <property type="match status" value="1"/>
</dbReference>
<protein>
    <recommendedName>
        <fullName evidence="2">DNA ligase (ATP)</fullName>
        <ecNumber evidence="2">6.5.1.1</ecNumber>
    </recommendedName>
    <alternativeName>
        <fullName evidence="19">NHEJ DNA polymerase</fullName>
    </alternativeName>
</protein>
<keyword evidence="15" id="KW-0233">DNA recombination</keyword>
<keyword evidence="4" id="KW-0808">Transferase</keyword>
<dbReference type="NCBIfam" id="TIGR02778">
    <property type="entry name" value="ligD_pol"/>
    <property type="match status" value="1"/>
</dbReference>